<proteinExistence type="predicted"/>
<dbReference type="EMBL" id="JAGSXJ010000028">
    <property type="protein sequence ID" value="KAH6671501.1"/>
    <property type="molecule type" value="Genomic_DNA"/>
</dbReference>
<dbReference type="GO" id="GO:0006351">
    <property type="term" value="P:DNA-templated transcription"/>
    <property type="evidence" value="ECO:0007669"/>
    <property type="project" value="InterPro"/>
</dbReference>
<dbReference type="OrthoDB" id="4818106at2759"/>
<keyword evidence="8" id="KW-1185">Reference proteome</keyword>
<dbReference type="CDD" id="cd00067">
    <property type="entry name" value="GAL4"/>
    <property type="match status" value="1"/>
</dbReference>
<evidence type="ECO:0000256" key="4">
    <source>
        <dbReference type="ARBA" id="ARBA00023163"/>
    </source>
</evidence>
<keyword evidence="4" id="KW-0804">Transcription</keyword>
<dbReference type="Pfam" id="PF04082">
    <property type="entry name" value="Fungal_trans"/>
    <property type="match status" value="1"/>
</dbReference>
<dbReference type="PANTHER" id="PTHR47338">
    <property type="entry name" value="ZN(II)2CYS6 TRANSCRIPTION FACTOR (EUROFUNG)-RELATED"/>
    <property type="match status" value="1"/>
</dbReference>
<dbReference type="AlphaFoldDB" id="A0A9P8V3Q0"/>
<keyword evidence="2" id="KW-0479">Metal-binding</keyword>
<comment type="caution">
    <text evidence="7">The sequence shown here is derived from an EMBL/GenBank/DDBJ whole genome shotgun (WGS) entry which is preliminary data.</text>
</comment>
<dbReference type="CDD" id="cd12148">
    <property type="entry name" value="fungal_TF_MHR"/>
    <property type="match status" value="1"/>
</dbReference>
<dbReference type="GO" id="GO:0003677">
    <property type="term" value="F:DNA binding"/>
    <property type="evidence" value="ECO:0007669"/>
    <property type="project" value="InterPro"/>
</dbReference>
<comment type="subcellular location">
    <subcellularLocation>
        <location evidence="1">Nucleus</location>
    </subcellularLocation>
</comment>
<protein>
    <submittedName>
        <fullName evidence="7">Fungal-specific transcription factor domain-containing protein</fullName>
    </submittedName>
</protein>
<dbReference type="GO" id="GO:0005634">
    <property type="term" value="C:nucleus"/>
    <property type="evidence" value="ECO:0007669"/>
    <property type="project" value="UniProtKB-SubCell"/>
</dbReference>
<dbReference type="InterPro" id="IPR001138">
    <property type="entry name" value="Zn2Cys6_DnaBD"/>
</dbReference>
<organism evidence="7 8">
    <name type="scientific">Plectosphaerella plurivora</name>
    <dbReference type="NCBI Taxonomy" id="936078"/>
    <lineage>
        <taxon>Eukaryota</taxon>
        <taxon>Fungi</taxon>
        <taxon>Dikarya</taxon>
        <taxon>Ascomycota</taxon>
        <taxon>Pezizomycotina</taxon>
        <taxon>Sordariomycetes</taxon>
        <taxon>Hypocreomycetidae</taxon>
        <taxon>Glomerellales</taxon>
        <taxon>Plectosphaerellaceae</taxon>
        <taxon>Plectosphaerella</taxon>
    </lineage>
</organism>
<name>A0A9P8V3Q0_9PEZI</name>
<evidence type="ECO:0000256" key="2">
    <source>
        <dbReference type="ARBA" id="ARBA00022723"/>
    </source>
</evidence>
<evidence type="ECO:0000256" key="1">
    <source>
        <dbReference type="ARBA" id="ARBA00004123"/>
    </source>
</evidence>
<reference evidence="7" key="1">
    <citation type="journal article" date="2021" name="Nat. Commun.">
        <title>Genetic determinants of endophytism in the Arabidopsis root mycobiome.</title>
        <authorList>
            <person name="Mesny F."/>
            <person name="Miyauchi S."/>
            <person name="Thiergart T."/>
            <person name="Pickel B."/>
            <person name="Atanasova L."/>
            <person name="Karlsson M."/>
            <person name="Huettel B."/>
            <person name="Barry K.W."/>
            <person name="Haridas S."/>
            <person name="Chen C."/>
            <person name="Bauer D."/>
            <person name="Andreopoulos W."/>
            <person name="Pangilinan J."/>
            <person name="LaButti K."/>
            <person name="Riley R."/>
            <person name="Lipzen A."/>
            <person name="Clum A."/>
            <person name="Drula E."/>
            <person name="Henrissat B."/>
            <person name="Kohler A."/>
            <person name="Grigoriev I.V."/>
            <person name="Martin F.M."/>
            <person name="Hacquard S."/>
        </authorList>
    </citation>
    <scope>NUCLEOTIDE SEQUENCE</scope>
    <source>
        <strain evidence="7">MPI-SDFR-AT-0117</strain>
    </source>
</reference>
<accession>A0A9P8V3Q0</accession>
<gene>
    <name evidence="7" type="ORF">F5X68DRAFT_235883</name>
</gene>
<dbReference type="InterPro" id="IPR050815">
    <property type="entry name" value="TF_fung"/>
</dbReference>
<keyword evidence="3" id="KW-0805">Transcription regulation</keyword>
<evidence type="ECO:0000313" key="7">
    <source>
        <dbReference type="EMBL" id="KAH6671501.1"/>
    </source>
</evidence>
<dbReference type="GO" id="GO:0000981">
    <property type="term" value="F:DNA-binding transcription factor activity, RNA polymerase II-specific"/>
    <property type="evidence" value="ECO:0007669"/>
    <property type="project" value="InterPro"/>
</dbReference>
<dbReference type="Proteomes" id="UP000770015">
    <property type="component" value="Unassembled WGS sequence"/>
</dbReference>
<dbReference type="InterPro" id="IPR007219">
    <property type="entry name" value="XnlR_reg_dom"/>
</dbReference>
<evidence type="ECO:0000313" key="8">
    <source>
        <dbReference type="Proteomes" id="UP000770015"/>
    </source>
</evidence>
<evidence type="ECO:0000256" key="5">
    <source>
        <dbReference type="ARBA" id="ARBA00023242"/>
    </source>
</evidence>
<evidence type="ECO:0000256" key="3">
    <source>
        <dbReference type="ARBA" id="ARBA00023015"/>
    </source>
</evidence>
<dbReference type="GO" id="GO:0008270">
    <property type="term" value="F:zinc ion binding"/>
    <property type="evidence" value="ECO:0007669"/>
    <property type="project" value="InterPro"/>
</dbReference>
<dbReference type="SMART" id="SM00906">
    <property type="entry name" value="Fungal_trans"/>
    <property type="match status" value="1"/>
</dbReference>
<keyword evidence="5" id="KW-0539">Nucleus</keyword>
<dbReference type="PROSITE" id="PS50048">
    <property type="entry name" value="ZN2_CY6_FUNGAL_2"/>
    <property type="match status" value="1"/>
</dbReference>
<dbReference type="PANTHER" id="PTHR47338:SF16">
    <property type="entry name" value="TRANSCRIPTION FACTOR, PUTATIVE (AFU_ORTHOLOGUE AFUA_2G09360)-RELATED"/>
    <property type="match status" value="1"/>
</dbReference>
<dbReference type="PROSITE" id="PS00463">
    <property type="entry name" value="ZN2_CY6_FUNGAL_1"/>
    <property type="match status" value="1"/>
</dbReference>
<evidence type="ECO:0000259" key="6">
    <source>
        <dbReference type="PROSITE" id="PS50048"/>
    </source>
</evidence>
<sequence>MKTPKACRQCRESKRRCIRSTQTVGEPCEPCHKRKLRCAGTLGRLSSAPTLLFPKPDLLPNDGATSLAGLDSEALDISPETATVLVQYYLVKLHNRPHSLFHPTRLLKQVADGSLSRPLLLALCSMGSRFSPDTDLRGREICLMDESKRLLLADLENICVENIQTCILIANLCSAHLKPTSEALFFRIAISMAQIMNIGASPGALIELEIRRRTWWALFMADRWSSSGLGLHRQIRDSGLAVDLPMDEAVFEALPPDAIRLDTAWQPGLWAHMISLVQIFGPVQDLNRRSAQGNMAPLEIERAVDALSHQLENWQAALPVDMQMSDRNLDHHCARGTGGPFVALHLGYHHYATLLYFRFLEPGAMTPTAQAYRERCTFHASRYSGLVRLARSRGDCDAVYPTVGHMAVVSSAVLLHTLLFGDEEDLAAARDAMNANFEAIVELSQYWPNTASMIHRIVTFQNFCLLSTDYKTHQLDGWMIRFLIEYSLPLEEKDVQPVRSGMSLDMDSFSARTQVLTEQGRYTTFETEDSATWVM</sequence>
<feature type="domain" description="Zn(2)-C6 fungal-type" evidence="6">
    <location>
        <begin position="6"/>
        <end position="38"/>
    </location>
</feature>